<evidence type="ECO:0000313" key="2">
    <source>
        <dbReference type="Proteomes" id="UP000190541"/>
    </source>
</evidence>
<keyword evidence="2" id="KW-1185">Reference proteome</keyword>
<organism evidence="1 2">
    <name type="scientific">Parapedobacter luteus</name>
    <dbReference type="NCBI Taxonomy" id="623280"/>
    <lineage>
        <taxon>Bacteria</taxon>
        <taxon>Pseudomonadati</taxon>
        <taxon>Bacteroidota</taxon>
        <taxon>Sphingobacteriia</taxon>
        <taxon>Sphingobacteriales</taxon>
        <taxon>Sphingobacteriaceae</taxon>
        <taxon>Parapedobacter</taxon>
    </lineage>
</organism>
<dbReference type="EMBL" id="FUYS01000006">
    <property type="protein sequence ID" value="SKB69311.1"/>
    <property type="molecule type" value="Genomic_DNA"/>
</dbReference>
<name>A0A1T5DCF9_9SPHI</name>
<dbReference type="AlphaFoldDB" id="A0A1T5DCF9"/>
<gene>
    <name evidence="1" type="ORF">SAMN05660226_02702</name>
</gene>
<reference evidence="1 2" key="1">
    <citation type="submission" date="2017-02" db="EMBL/GenBank/DDBJ databases">
        <authorList>
            <person name="Peterson S.W."/>
        </authorList>
    </citation>
    <scope>NUCLEOTIDE SEQUENCE [LARGE SCALE GENOMIC DNA]</scope>
    <source>
        <strain evidence="1 2">DSM 22899</strain>
    </source>
</reference>
<accession>A0A1T5DCF9</accession>
<proteinExistence type="predicted"/>
<dbReference type="RefSeq" id="WP_079717380.1">
    <property type="nucleotide sequence ID" value="NZ_FUYS01000006.1"/>
</dbReference>
<sequence>MRFEIPDFSLLTELIPGVTSLKGRVVILHFPTHTVLELLHAEDPLSKTVSPCYEWERINKYGEIDKFTFIVHRYVTDDLTAVFEQAKEWYRNIIDWLDTSDDAFDRFLREWENHSDDLPN</sequence>
<protein>
    <submittedName>
        <fullName evidence="1">Uncharacterized protein</fullName>
    </submittedName>
</protein>
<dbReference type="Proteomes" id="UP000190541">
    <property type="component" value="Unassembled WGS sequence"/>
</dbReference>
<dbReference type="STRING" id="623280.SAMN05660226_02702"/>
<evidence type="ECO:0000313" key="1">
    <source>
        <dbReference type="EMBL" id="SKB69311.1"/>
    </source>
</evidence>
<dbReference type="OrthoDB" id="796453at2"/>